<organism evidence="1 2">
    <name type="scientific">Rotaria socialis</name>
    <dbReference type="NCBI Taxonomy" id="392032"/>
    <lineage>
        <taxon>Eukaryota</taxon>
        <taxon>Metazoa</taxon>
        <taxon>Spiralia</taxon>
        <taxon>Gnathifera</taxon>
        <taxon>Rotifera</taxon>
        <taxon>Eurotatoria</taxon>
        <taxon>Bdelloidea</taxon>
        <taxon>Philodinida</taxon>
        <taxon>Philodinidae</taxon>
        <taxon>Rotaria</taxon>
    </lineage>
</organism>
<name>A0A822BVN8_9BILA</name>
<gene>
    <name evidence="1" type="ORF">QYT958_LOCUS40416</name>
</gene>
<accession>A0A822BVN8</accession>
<dbReference type="AlphaFoldDB" id="A0A822BVN8"/>
<proteinExistence type="predicted"/>
<evidence type="ECO:0000313" key="1">
    <source>
        <dbReference type="EMBL" id="CAF5027420.1"/>
    </source>
</evidence>
<dbReference type="Proteomes" id="UP000663848">
    <property type="component" value="Unassembled WGS sequence"/>
</dbReference>
<evidence type="ECO:0000313" key="2">
    <source>
        <dbReference type="Proteomes" id="UP000663848"/>
    </source>
</evidence>
<protein>
    <submittedName>
        <fullName evidence="1">Uncharacterized protein</fullName>
    </submittedName>
</protein>
<dbReference type="EMBL" id="CAJOBR010041557">
    <property type="protein sequence ID" value="CAF5027420.1"/>
    <property type="molecule type" value="Genomic_DNA"/>
</dbReference>
<comment type="caution">
    <text evidence="1">The sequence shown here is derived from an EMBL/GenBank/DDBJ whole genome shotgun (WGS) entry which is preliminary data.</text>
</comment>
<sequence length="43" mass="5079">MKHHGVHVFVELRTWLRHISERANAMPFTVHETSWSSSLRAHV</sequence>
<feature type="non-terminal residue" evidence="1">
    <location>
        <position position="43"/>
    </location>
</feature>
<reference evidence="1" key="1">
    <citation type="submission" date="2021-02" db="EMBL/GenBank/DDBJ databases">
        <authorList>
            <person name="Nowell W R."/>
        </authorList>
    </citation>
    <scope>NUCLEOTIDE SEQUENCE</scope>
</reference>